<keyword evidence="5" id="KW-1185">Reference proteome</keyword>
<dbReference type="Gene3D" id="2.60.120.650">
    <property type="entry name" value="Cupin"/>
    <property type="match status" value="1"/>
</dbReference>
<reference evidence="4" key="1">
    <citation type="submission" date="2021-02" db="EMBL/GenBank/DDBJ databases">
        <authorList>
            <person name="Dougan E. K."/>
            <person name="Rhodes N."/>
            <person name="Thang M."/>
            <person name="Chan C."/>
        </authorList>
    </citation>
    <scope>NUCLEOTIDE SEQUENCE</scope>
</reference>
<gene>
    <name evidence="4" type="ORF">SPIL2461_LOCUS20125</name>
</gene>
<dbReference type="OrthoDB" id="341259at2759"/>
<dbReference type="EMBL" id="CAJNIZ010045096">
    <property type="protein sequence ID" value="CAE7710203.1"/>
    <property type="molecule type" value="Genomic_DNA"/>
</dbReference>
<dbReference type="Gene3D" id="1.25.40.20">
    <property type="entry name" value="Ankyrin repeat-containing domain"/>
    <property type="match status" value="1"/>
</dbReference>
<evidence type="ECO:0000256" key="3">
    <source>
        <dbReference type="PROSITE-ProRule" id="PRU00023"/>
    </source>
</evidence>
<keyword evidence="1" id="KW-0677">Repeat</keyword>
<organism evidence="4 5">
    <name type="scientific">Symbiodinium pilosum</name>
    <name type="common">Dinoflagellate</name>
    <dbReference type="NCBI Taxonomy" id="2952"/>
    <lineage>
        <taxon>Eukaryota</taxon>
        <taxon>Sar</taxon>
        <taxon>Alveolata</taxon>
        <taxon>Dinophyceae</taxon>
        <taxon>Suessiales</taxon>
        <taxon>Symbiodiniaceae</taxon>
        <taxon>Symbiodinium</taxon>
    </lineage>
</organism>
<name>A0A812WYZ5_SYMPI</name>
<feature type="repeat" description="ANK" evidence="3">
    <location>
        <begin position="184"/>
        <end position="206"/>
    </location>
</feature>
<evidence type="ECO:0000313" key="4">
    <source>
        <dbReference type="EMBL" id="CAE7710203.1"/>
    </source>
</evidence>
<comment type="caution">
    <text evidence="4">The sequence shown here is derived from an EMBL/GenBank/DDBJ whole genome shotgun (WGS) entry which is preliminary data.</text>
</comment>
<dbReference type="SUPFAM" id="SSF48403">
    <property type="entry name" value="Ankyrin repeat"/>
    <property type="match status" value="1"/>
</dbReference>
<dbReference type="PANTHER" id="PTHR24203:SF45">
    <property type="entry name" value="ANKYRIN REPEAT DOMAIN 6"/>
    <property type="match status" value="1"/>
</dbReference>
<sequence length="283" mass="30538">MAPGGGCCYLQPHHGVAFEARDFVHVPEELRDLRLHGPSVSIGGRGSTAVLHRHEEAWMAQVYGRKLWLVGAAGSELPADALPTPCLFRKAGKIEIQTSDGPLQLRRCVTGPSDIMYVPDRWAHATCGLSSFNVGVGFIGSVSLLPPLHRASVTGDLRAAQAALRSMEPLELLRPAGAGMLNEDGLSPLQWAAWNGHLPLVKLLLRTQETAHETAAHAIRWAAARGHGPVVTYLVRRLGNALDEQGLNSVRLASAPPTHCEEQLRCIGQQPQGIPLWRSSSLL</sequence>
<evidence type="ECO:0000256" key="2">
    <source>
        <dbReference type="ARBA" id="ARBA00023043"/>
    </source>
</evidence>
<dbReference type="AlphaFoldDB" id="A0A812WYZ5"/>
<proteinExistence type="predicted"/>
<keyword evidence="2 3" id="KW-0040">ANK repeat</keyword>
<evidence type="ECO:0000256" key="1">
    <source>
        <dbReference type="ARBA" id="ARBA00022737"/>
    </source>
</evidence>
<dbReference type="Proteomes" id="UP000649617">
    <property type="component" value="Unassembled WGS sequence"/>
</dbReference>
<dbReference type="InterPro" id="IPR036770">
    <property type="entry name" value="Ankyrin_rpt-contain_sf"/>
</dbReference>
<dbReference type="InterPro" id="IPR002110">
    <property type="entry name" value="Ankyrin_rpt"/>
</dbReference>
<dbReference type="PROSITE" id="PS50088">
    <property type="entry name" value="ANK_REPEAT"/>
    <property type="match status" value="1"/>
</dbReference>
<dbReference type="PANTHER" id="PTHR24203">
    <property type="entry name" value="ANKYRIN REPEAT FAMILY PROTEIN"/>
    <property type="match status" value="1"/>
</dbReference>
<accession>A0A812WYZ5</accession>
<dbReference type="PROSITE" id="PS50297">
    <property type="entry name" value="ANK_REP_REGION"/>
    <property type="match status" value="1"/>
</dbReference>
<protein>
    <recommendedName>
        <fullName evidence="6">JmjC domain-containing protein</fullName>
    </recommendedName>
</protein>
<evidence type="ECO:0000313" key="5">
    <source>
        <dbReference type="Proteomes" id="UP000649617"/>
    </source>
</evidence>
<evidence type="ECO:0008006" key="6">
    <source>
        <dbReference type="Google" id="ProtNLM"/>
    </source>
</evidence>
<dbReference type="SUPFAM" id="SSF51197">
    <property type="entry name" value="Clavaminate synthase-like"/>
    <property type="match status" value="1"/>
</dbReference>
<dbReference type="Pfam" id="PF12796">
    <property type="entry name" value="Ank_2"/>
    <property type="match status" value="1"/>
</dbReference>